<dbReference type="PROSITE" id="PS50104">
    <property type="entry name" value="TIR"/>
    <property type="match status" value="1"/>
</dbReference>
<feature type="domain" description="TIR" evidence="1">
    <location>
        <begin position="1"/>
        <end position="135"/>
    </location>
</feature>
<dbReference type="Gene3D" id="3.40.50.300">
    <property type="entry name" value="P-loop containing nucleotide triphosphate hydrolases"/>
    <property type="match status" value="1"/>
</dbReference>
<dbReference type="KEGG" id="age:AA314_06737"/>
<evidence type="ECO:0000313" key="2">
    <source>
        <dbReference type="EMBL" id="AKJ05111.1"/>
    </source>
</evidence>
<dbReference type="RefSeq" id="WP_047858732.1">
    <property type="nucleotide sequence ID" value="NZ_CP011509.1"/>
</dbReference>
<dbReference type="Gene3D" id="3.40.50.10140">
    <property type="entry name" value="Toll/interleukin-1 receptor homology (TIR) domain"/>
    <property type="match status" value="1"/>
</dbReference>
<reference evidence="2 4" key="1">
    <citation type="submission" date="2015-05" db="EMBL/GenBank/DDBJ databases">
        <title>Genome assembly of Archangium gephyra DSM 2261.</title>
        <authorList>
            <person name="Sharma G."/>
            <person name="Subramanian S."/>
        </authorList>
    </citation>
    <scope>NUCLEOTIDE SEQUENCE [LARGE SCALE GENOMIC DNA]</scope>
    <source>
        <strain evidence="2 4">DSM 2261</strain>
    </source>
</reference>
<dbReference type="SUPFAM" id="SSF52540">
    <property type="entry name" value="P-loop containing nucleoside triphosphate hydrolases"/>
    <property type="match status" value="1"/>
</dbReference>
<dbReference type="AlphaFoldDB" id="A0AAC8QCU6"/>
<dbReference type="SMART" id="SM00255">
    <property type="entry name" value="TIR"/>
    <property type="match status" value="1"/>
</dbReference>
<organism evidence="2 4">
    <name type="scientific">Archangium gephyra</name>
    <dbReference type="NCBI Taxonomy" id="48"/>
    <lineage>
        <taxon>Bacteria</taxon>
        <taxon>Pseudomonadati</taxon>
        <taxon>Myxococcota</taxon>
        <taxon>Myxococcia</taxon>
        <taxon>Myxococcales</taxon>
        <taxon>Cystobacterineae</taxon>
        <taxon>Archangiaceae</taxon>
        <taxon>Archangium</taxon>
    </lineage>
</organism>
<accession>A0AAC8QCU6</accession>
<dbReference type="Pfam" id="PF13676">
    <property type="entry name" value="TIR_2"/>
    <property type="match status" value="1"/>
</dbReference>
<dbReference type="Pfam" id="PF14516">
    <property type="entry name" value="AAA_35"/>
    <property type="match status" value="1"/>
</dbReference>
<dbReference type="Proteomes" id="UP000035579">
    <property type="component" value="Chromosome"/>
</dbReference>
<dbReference type="SUPFAM" id="SSF52200">
    <property type="entry name" value="Toll/Interleukin receptor TIR domain"/>
    <property type="match status" value="1"/>
</dbReference>
<dbReference type="InterPro" id="IPR035897">
    <property type="entry name" value="Toll_tir_struct_dom_sf"/>
</dbReference>
<keyword evidence="5" id="KW-1185">Reference proteome</keyword>
<dbReference type="InterPro" id="IPR000157">
    <property type="entry name" value="TIR_dom"/>
</dbReference>
<protein>
    <submittedName>
        <fullName evidence="3">TIR domain-containing protein</fullName>
    </submittedName>
    <submittedName>
        <fullName evidence="2">WD40 repeat protein</fullName>
    </submittedName>
</protein>
<reference evidence="3 5" key="2">
    <citation type="submission" date="2018-08" db="EMBL/GenBank/DDBJ databases">
        <title>Genomic Encyclopedia of Archaeal and Bacterial Type Strains, Phase II (KMG-II): from individual species to whole genera.</title>
        <authorList>
            <person name="Goeker M."/>
        </authorList>
    </citation>
    <scope>NUCLEOTIDE SEQUENCE [LARGE SCALE GENOMIC DNA]</scope>
    <source>
        <strain evidence="3 5">DSM 2261</strain>
    </source>
</reference>
<dbReference type="Proteomes" id="UP000256345">
    <property type="component" value="Unassembled WGS sequence"/>
</dbReference>
<name>A0AAC8QCU6_9BACT</name>
<dbReference type="EMBL" id="CP011509">
    <property type="protein sequence ID" value="AKJ05111.1"/>
    <property type="molecule type" value="Genomic_DNA"/>
</dbReference>
<evidence type="ECO:0000313" key="3">
    <source>
        <dbReference type="EMBL" id="REG35808.1"/>
    </source>
</evidence>
<evidence type="ECO:0000313" key="5">
    <source>
        <dbReference type="Proteomes" id="UP000256345"/>
    </source>
</evidence>
<evidence type="ECO:0000259" key="1">
    <source>
        <dbReference type="PROSITE" id="PS50104"/>
    </source>
</evidence>
<dbReference type="EMBL" id="QUMU01000002">
    <property type="protein sequence ID" value="REG35808.1"/>
    <property type="molecule type" value="Genomic_DNA"/>
</dbReference>
<gene>
    <name evidence="2" type="ORF">AA314_06737</name>
    <name evidence="3" type="ORF">ATI61_102181</name>
</gene>
<proteinExistence type="predicted"/>
<evidence type="ECO:0000313" key="4">
    <source>
        <dbReference type="Proteomes" id="UP000035579"/>
    </source>
</evidence>
<dbReference type="GO" id="GO:0007165">
    <property type="term" value="P:signal transduction"/>
    <property type="evidence" value="ECO:0007669"/>
    <property type="project" value="InterPro"/>
</dbReference>
<dbReference type="InterPro" id="IPR027417">
    <property type="entry name" value="P-loop_NTPase"/>
</dbReference>
<sequence>MARVFISYKRDVTPDQDLAQALYKALKATHEVFIDTSMLVGEKWVERIDAEIRQADFFIALLSPFSVNSEMAQTEIELAYRLHTQKSQPVLLPIRVAYHERLPPPLSGYLSAINWALWEGPEDTPRLLEQLGKAMSGGLQRGTAPAASPTGTAFQEHPPELLEQLARAMSGGSPPGSAALSQPLPSAPLELDATLEGAMDTQSAFYVVRDADGTVTRAVSQKQGTTVTIKGARQMGKSSLLMRGMASALEAGKRVAYLSFQEFDTQTFSDPDLFFQRFCITLSEQLELENQVETYWKKPMGSSQRCGLYMSGHILKNLDAPLVLGLDEVETLFELPFGTDFFGMLRSWHNNRALPTTPVWKKLGIVLVTSTEPFLFIKNLTQSPFNVGQTVELGDFAPEQVAELNRRHGSPLGPKQEQELFTLLGGHPYLIRKALYLVASSSLRVEDLFTQAAEDRGPFGDHLRHLLFRLGSQPQLKSGLREVLHRNVCPDESVFIRLRGAGLVRQEGAAVLPRCELYRRYFRERLHVG</sequence>